<dbReference type="Pfam" id="PF08266">
    <property type="entry name" value="Cadherin_2"/>
    <property type="match status" value="1"/>
</dbReference>
<evidence type="ECO:0000256" key="2">
    <source>
        <dbReference type="SAM" id="SignalP"/>
    </source>
</evidence>
<evidence type="ECO:0000313" key="4">
    <source>
        <dbReference type="EMBL" id="KOF88169.1"/>
    </source>
</evidence>
<evidence type="ECO:0000256" key="1">
    <source>
        <dbReference type="SAM" id="MobiDB-lite"/>
    </source>
</evidence>
<feature type="compositionally biased region" description="Acidic residues" evidence="1">
    <location>
        <begin position="108"/>
        <end position="142"/>
    </location>
</feature>
<evidence type="ECO:0000259" key="3">
    <source>
        <dbReference type="Pfam" id="PF08266"/>
    </source>
</evidence>
<dbReference type="InterPro" id="IPR013164">
    <property type="entry name" value="Cadherin_N"/>
</dbReference>
<dbReference type="Gene3D" id="2.60.40.60">
    <property type="entry name" value="Cadherins"/>
    <property type="match status" value="1"/>
</dbReference>
<proteinExistence type="predicted"/>
<reference evidence="4" key="1">
    <citation type="submission" date="2015-07" db="EMBL/GenBank/DDBJ databases">
        <title>MeaNS - Measles Nucleotide Surveillance Program.</title>
        <authorList>
            <person name="Tran T."/>
            <person name="Druce J."/>
        </authorList>
    </citation>
    <scope>NUCLEOTIDE SEQUENCE</scope>
    <source>
        <strain evidence="4">UCB-OBI-ISO-001</strain>
        <tissue evidence="4">Gonad</tissue>
    </source>
</reference>
<organism evidence="4">
    <name type="scientific">Octopus bimaculoides</name>
    <name type="common">California two-spotted octopus</name>
    <dbReference type="NCBI Taxonomy" id="37653"/>
    <lineage>
        <taxon>Eukaryota</taxon>
        <taxon>Metazoa</taxon>
        <taxon>Spiralia</taxon>
        <taxon>Lophotrochozoa</taxon>
        <taxon>Mollusca</taxon>
        <taxon>Cephalopoda</taxon>
        <taxon>Coleoidea</taxon>
        <taxon>Octopodiformes</taxon>
        <taxon>Octopoda</taxon>
        <taxon>Incirrata</taxon>
        <taxon>Octopodidae</taxon>
        <taxon>Octopus</taxon>
    </lineage>
</organism>
<keyword evidence="2" id="KW-0732">Signal</keyword>
<accession>A0A0L8HGD9</accession>
<dbReference type="EMBL" id="KQ418220">
    <property type="protein sequence ID" value="KOF88169.1"/>
    <property type="molecule type" value="Genomic_DNA"/>
</dbReference>
<name>A0A0L8HGD9_OCTBM</name>
<protein>
    <recommendedName>
        <fullName evidence="3">Cadherin N-terminal domain-containing protein</fullName>
    </recommendedName>
</protein>
<gene>
    <name evidence="4" type="ORF">OCBIM_22015317mg</name>
</gene>
<feature type="compositionally biased region" description="Basic and acidic residues" evidence="1">
    <location>
        <begin position="157"/>
        <end position="166"/>
    </location>
</feature>
<feature type="signal peptide" evidence="2">
    <location>
        <begin position="1"/>
        <end position="26"/>
    </location>
</feature>
<feature type="domain" description="Cadherin N-terminal" evidence="3">
    <location>
        <begin position="29"/>
        <end position="104"/>
    </location>
</feature>
<dbReference type="AlphaFoldDB" id="A0A0L8HGD9"/>
<feature type="compositionally biased region" description="Polar residues" evidence="1">
    <location>
        <begin position="178"/>
        <end position="192"/>
    </location>
</feature>
<feature type="chain" id="PRO_5005583673" description="Cadherin N-terminal domain-containing protein" evidence="2">
    <location>
        <begin position="27"/>
        <end position="222"/>
    </location>
</feature>
<dbReference type="OrthoDB" id="6252479at2759"/>
<sequence length="222" mass="24121">MGGGMPGRQLSIQINILVVLLHFCISIDLEYHVDEESSPQTFIGDVAADAMLGDSGSLTDRNLLTYNQLQQEWMESSQLFNVTQDGKLYTAHKIDAESLCKPRKQYNNEDDDDKYDDSKDDDDKNNDDEDDNDDDGDDDDLEPGPLVTVTLYTQTHRHTDTEKERNLGSPGSKPILETPSSSPPTADGTCSSAVPDSVCGVQRTAAAAVTTTAVASSSSNNL</sequence>
<feature type="region of interest" description="Disordered" evidence="1">
    <location>
        <begin position="100"/>
        <end position="192"/>
    </location>
</feature>